<feature type="region of interest" description="Disordered" evidence="1">
    <location>
        <begin position="143"/>
        <end position="167"/>
    </location>
</feature>
<dbReference type="EMBL" id="BKCJ010282534">
    <property type="protein sequence ID" value="GEZ46812.1"/>
    <property type="molecule type" value="Genomic_DNA"/>
</dbReference>
<feature type="compositionally biased region" description="Basic and acidic residues" evidence="1">
    <location>
        <begin position="143"/>
        <end position="153"/>
    </location>
</feature>
<organism evidence="2">
    <name type="scientific">Tanacetum cinerariifolium</name>
    <name type="common">Dalmatian daisy</name>
    <name type="synonym">Chrysanthemum cinerariifolium</name>
    <dbReference type="NCBI Taxonomy" id="118510"/>
    <lineage>
        <taxon>Eukaryota</taxon>
        <taxon>Viridiplantae</taxon>
        <taxon>Streptophyta</taxon>
        <taxon>Embryophyta</taxon>
        <taxon>Tracheophyta</taxon>
        <taxon>Spermatophyta</taxon>
        <taxon>Magnoliopsida</taxon>
        <taxon>eudicotyledons</taxon>
        <taxon>Gunneridae</taxon>
        <taxon>Pentapetalae</taxon>
        <taxon>asterids</taxon>
        <taxon>campanulids</taxon>
        <taxon>Asterales</taxon>
        <taxon>Asteraceae</taxon>
        <taxon>Asteroideae</taxon>
        <taxon>Anthemideae</taxon>
        <taxon>Anthemidinae</taxon>
        <taxon>Tanacetum</taxon>
    </lineage>
</organism>
<feature type="non-terminal residue" evidence="2">
    <location>
        <position position="1"/>
    </location>
</feature>
<protein>
    <submittedName>
        <fullName evidence="2">Uncharacterized protein</fullName>
    </submittedName>
</protein>
<evidence type="ECO:0000313" key="2">
    <source>
        <dbReference type="EMBL" id="GEZ46812.1"/>
    </source>
</evidence>
<dbReference type="AlphaFoldDB" id="A0A699IC78"/>
<reference evidence="2" key="1">
    <citation type="journal article" date="2019" name="Sci. Rep.">
        <title>Draft genome of Tanacetum cinerariifolium, the natural source of mosquito coil.</title>
        <authorList>
            <person name="Yamashiro T."/>
            <person name="Shiraishi A."/>
            <person name="Satake H."/>
            <person name="Nakayama K."/>
        </authorList>
    </citation>
    <scope>NUCLEOTIDE SEQUENCE</scope>
</reference>
<sequence length="167" mass="19381">WEHPPLAVGNYTASGNSLLAVGMPCAFYSQQKHELRKSNGNSVDTKFAKSWRNRFYNHSKTNQLLDNRMCLNLKDLKRFSFKVDVEKDLSKPVSQHYLPKGKEFAFAKPNHMIASSSFRNSSKNMPRFSLNDMVHNHYLDEAWKKTQERDKNSKPSVMPSARSQKHY</sequence>
<name>A0A699IC78_TANCI</name>
<accession>A0A699IC78</accession>
<comment type="caution">
    <text evidence="2">The sequence shown here is derived from an EMBL/GenBank/DDBJ whole genome shotgun (WGS) entry which is preliminary data.</text>
</comment>
<gene>
    <name evidence="2" type="ORF">Tci_518785</name>
</gene>
<evidence type="ECO:0000256" key="1">
    <source>
        <dbReference type="SAM" id="MobiDB-lite"/>
    </source>
</evidence>
<proteinExistence type="predicted"/>